<evidence type="ECO:0000259" key="2">
    <source>
        <dbReference type="PROSITE" id="PS50013"/>
    </source>
</evidence>
<accession>A0A2D4K4N5</accession>
<sequence>MKMQADKKQKEGNTFKIDDTVYLSTKYIKLKLQSRKLGPKYIGPFTIEQIINPVTVKLKLPTWLGRIHPVFHTSLLKVVKNNHTESSKKLNEQNQNHIEINKILNSRIRLILQYLVRWKGYPEIEASWVKATDVQID</sequence>
<dbReference type="Pfam" id="PF24626">
    <property type="entry name" value="SH3_Tf2-1"/>
    <property type="match status" value="1"/>
</dbReference>
<dbReference type="PANTHER" id="PTHR46148:SF60">
    <property type="entry name" value="CHROMO DOMAIN-CONTAINING PROTEIN"/>
    <property type="match status" value="1"/>
</dbReference>
<dbReference type="InterPro" id="IPR056924">
    <property type="entry name" value="SH3_Tf2-1"/>
</dbReference>
<dbReference type="Pfam" id="PF00385">
    <property type="entry name" value="Chromo"/>
    <property type="match status" value="1"/>
</dbReference>
<dbReference type="Gene3D" id="2.40.50.40">
    <property type="match status" value="1"/>
</dbReference>
<dbReference type="InterPro" id="IPR016197">
    <property type="entry name" value="Chromo-like_dom_sf"/>
</dbReference>
<proteinExistence type="predicted"/>
<evidence type="ECO:0000313" key="3">
    <source>
        <dbReference type="EMBL" id="LAB03665.1"/>
    </source>
</evidence>
<dbReference type="InterPro" id="IPR000953">
    <property type="entry name" value="Chromo/chromo_shadow_dom"/>
</dbReference>
<dbReference type="PANTHER" id="PTHR46148">
    <property type="entry name" value="CHROMO DOMAIN-CONTAINING PROTEIN"/>
    <property type="match status" value="1"/>
</dbReference>
<evidence type="ECO:0000256" key="1">
    <source>
        <dbReference type="ARBA" id="ARBA00004123"/>
    </source>
</evidence>
<dbReference type="CDD" id="cd00024">
    <property type="entry name" value="CD_CSD"/>
    <property type="match status" value="1"/>
</dbReference>
<organism evidence="3">
    <name type="scientific">Micrurus paraensis</name>
    <dbReference type="NCBI Taxonomy" id="1970185"/>
    <lineage>
        <taxon>Eukaryota</taxon>
        <taxon>Metazoa</taxon>
        <taxon>Chordata</taxon>
        <taxon>Craniata</taxon>
        <taxon>Vertebrata</taxon>
        <taxon>Euteleostomi</taxon>
        <taxon>Lepidosauria</taxon>
        <taxon>Squamata</taxon>
        <taxon>Bifurcata</taxon>
        <taxon>Unidentata</taxon>
        <taxon>Episquamata</taxon>
        <taxon>Toxicofera</taxon>
        <taxon>Serpentes</taxon>
        <taxon>Colubroidea</taxon>
        <taxon>Elapidae</taxon>
        <taxon>Elapinae</taxon>
        <taxon>Micrurus</taxon>
    </lineage>
</organism>
<dbReference type="PROSITE" id="PS50013">
    <property type="entry name" value="CHROMO_2"/>
    <property type="match status" value="1"/>
</dbReference>
<dbReference type="InterPro" id="IPR023780">
    <property type="entry name" value="Chromo_domain"/>
</dbReference>
<name>A0A2D4K4N5_9SAUR</name>
<dbReference type="AlphaFoldDB" id="A0A2D4K4N5"/>
<dbReference type="EMBL" id="IACL01034258">
    <property type="protein sequence ID" value="LAB03665.1"/>
    <property type="molecule type" value="Transcribed_RNA"/>
</dbReference>
<reference evidence="3" key="2">
    <citation type="submission" date="2017-11" db="EMBL/GenBank/DDBJ databases">
        <title>Coralsnake Venomics: Analyses of Venom Gland Transcriptomes and Proteomes of Six Brazilian Taxa.</title>
        <authorList>
            <person name="Aird S.D."/>
            <person name="Jorge da Silva N."/>
            <person name="Qiu L."/>
            <person name="Villar-Briones A."/>
            <person name="Aparecida-Saddi V."/>
            <person name="Campos-Telles M.P."/>
            <person name="Grau M."/>
            <person name="Mikheyev A.S."/>
        </authorList>
    </citation>
    <scope>NUCLEOTIDE SEQUENCE</scope>
    <source>
        <tissue evidence="3">Venom_gland</tissue>
    </source>
</reference>
<dbReference type="SUPFAM" id="SSF54160">
    <property type="entry name" value="Chromo domain-like"/>
    <property type="match status" value="1"/>
</dbReference>
<reference evidence="3" key="1">
    <citation type="submission" date="2017-07" db="EMBL/GenBank/DDBJ databases">
        <authorList>
            <person name="Mikheyev A."/>
            <person name="Grau M."/>
        </authorList>
    </citation>
    <scope>NUCLEOTIDE SEQUENCE</scope>
    <source>
        <tissue evidence="3">Venom_gland</tissue>
    </source>
</reference>
<protein>
    <recommendedName>
        <fullName evidence="2">Chromo domain-containing protein</fullName>
    </recommendedName>
</protein>
<comment type="subcellular location">
    <subcellularLocation>
        <location evidence="1">Nucleus</location>
    </subcellularLocation>
</comment>
<dbReference type="GO" id="GO:0005634">
    <property type="term" value="C:nucleus"/>
    <property type="evidence" value="ECO:0007669"/>
    <property type="project" value="UniProtKB-SubCell"/>
</dbReference>
<feature type="domain" description="Chromo" evidence="2">
    <location>
        <begin position="98"/>
        <end position="137"/>
    </location>
</feature>